<dbReference type="SUPFAM" id="SSF57701">
    <property type="entry name" value="Zn2/Cys6 DNA-binding domain"/>
    <property type="match status" value="1"/>
</dbReference>
<feature type="region of interest" description="Disordered" evidence="6">
    <location>
        <begin position="52"/>
        <end position="115"/>
    </location>
</feature>
<dbReference type="CDD" id="cd00067">
    <property type="entry name" value="GAL4"/>
    <property type="match status" value="1"/>
</dbReference>
<keyword evidence="5" id="KW-0539">Nucleus</keyword>
<dbReference type="InterPro" id="IPR001138">
    <property type="entry name" value="Zn2Cys6_DnaBD"/>
</dbReference>
<evidence type="ECO:0000256" key="6">
    <source>
        <dbReference type="SAM" id="MobiDB-lite"/>
    </source>
</evidence>
<feature type="region of interest" description="Disordered" evidence="6">
    <location>
        <begin position="285"/>
        <end position="341"/>
    </location>
</feature>
<keyword evidence="4" id="KW-0804">Transcription</keyword>
<evidence type="ECO:0000256" key="3">
    <source>
        <dbReference type="ARBA" id="ARBA00023015"/>
    </source>
</evidence>
<keyword evidence="8" id="KW-1185">Reference proteome</keyword>
<dbReference type="Pfam" id="PF00172">
    <property type="entry name" value="Zn_clus"/>
    <property type="match status" value="1"/>
</dbReference>
<dbReference type="SUPFAM" id="SSF57667">
    <property type="entry name" value="beta-beta-alpha zinc fingers"/>
    <property type="match status" value="1"/>
</dbReference>
<feature type="compositionally biased region" description="Basic and acidic residues" evidence="6">
    <location>
        <begin position="57"/>
        <end position="67"/>
    </location>
</feature>
<feature type="region of interest" description="Disordered" evidence="6">
    <location>
        <begin position="580"/>
        <end position="610"/>
    </location>
</feature>
<dbReference type="SMART" id="SM00066">
    <property type="entry name" value="GAL4"/>
    <property type="match status" value="1"/>
</dbReference>
<keyword evidence="1" id="KW-0479">Metal-binding</keyword>
<feature type="region of interest" description="Disordered" evidence="6">
    <location>
        <begin position="407"/>
        <end position="461"/>
    </location>
</feature>
<dbReference type="OrthoDB" id="6365676at2759"/>
<evidence type="ECO:0000256" key="4">
    <source>
        <dbReference type="ARBA" id="ARBA00023163"/>
    </source>
</evidence>
<evidence type="ECO:0000313" key="8">
    <source>
        <dbReference type="Proteomes" id="UP000322225"/>
    </source>
</evidence>
<dbReference type="InterPro" id="IPR013087">
    <property type="entry name" value="Znf_C2H2_type"/>
</dbReference>
<keyword evidence="3" id="KW-0805">Transcription regulation</keyword>
<feature type="region of interest" description="Disordered" evidence="6">
    <location>
        <begin position="706"/>
        <end position="729"/>
    </location>
</feature>
<dbReference type="InterPro" id="IPR036236">
    <property type="entry name" value="Znf_C2H2_sf"/>
</dbReference>
<keyword evidence="2" id="KW-0862">Zinc</keyword>
<feature type="compositionally biased region" description="Polar residues" evidence="6">
    <location>
        <begin position="580"/>
        <end position="589"/>
    </location>
</feature>
<dbReference type="Gene3D" id="4.10.240.10">
    <property type="entry name" value="Zn(2)-C6 fungal-type DNA-binding domain"/>
    <property type="match status" value="1"/>
</dbReference>
<reference evidence="7" key="2">
    <citation type="submission" date="2024-01" db="EMBL/GenBank/DDBJ databases">
        <title>Comparative genomics of Cryptococcus and Kwoniella reveals pathogenesis evolution and contrasting modes of karyotype evolution via chromosome fusion or intercentromeric recombination.</title>
        <authorList>
            <person name="Coelho M.A."/>
            <person name="David-Palma M."/>
            <person name="Shea T."/>
            <person name="Bowers K."/>
            <person name="McGinley-Smith S."/>
            <person name="Mohammad A.W."/>
            <person name="Gnirke A."/>
            <person name="Yurkov A.M."/>
            <person name="Nowrousian M."/>
            <person name="Sun S."/>
            <person name="Cuomo C.A."/>
            <person name="Heitman J."/>
        </authorList>
    </citation>
    <scope>NUCLEOTIDE SEQUENCE</scope>
    <source>
        <strain evidence="7">CBS 12478</strain>
    </source>
</reference>
<evidence type="ECO:0000256" key="5">
    <source>
        <dbReference type="ARBA" id="ARBA00023242"/>
    </source>
</evidence>
<feature type="compositionally biased region" description="Polar residues" evidence="6">
    <location>
        <begin position="706"/>
        <end position="717"/>
    </location>
</feature>
<gene>
    <name evidence="7" type="ORF">CI109_102376</name>
</gene>
<sequence>MGGDHKCPLCSATFTRPQHVGRHLRAHTGDRPYECKECPLRFARSDLLSRHVNKAHKPPDENAPEKKQTKKGRRKSFPATTAVPKPIDSQAEQSPVREKPRAASLSQQPQQAQLQAHSMYPHHPLLTGTATQSVQAQTWNANPSQAFATTAGMTNFSSSIYGQTFVNPVSGTGNPNAILGNPPFPAVPTFDPPFTAAPMRMSGSDQGYGPMGRNSSPNLSGITYEWGFKKRACDQCNHSKVRCDFADPCLRCTHRNLGCSYSKPQRSRTIGYPLAPNTGMVTSPQVPTMSVSPQSHFSSPHSTSSPIAPHEPLSHTAHRKSSVSSLPPNLPQVPTHGNNPSSWNMYPVQRDNNGLWQSMQPSGVFDNAIAVPGNVTGQFQESPRSMDVQLHPTPVYPSLQAGQMQIQGVSPPHATAPTPSLTSNTTSPSDLDEPVERRSSYTGLSGSFNSTQWQGPGEQNKMSGVPTLQTFNNDSTFILPPQISPSQISPTQTYQAQFDNAFQSELNLSNATMSWPQSTGDTQWSQTFTSDDDAVSALSSSANSTFLELNDAQMQNIQHSRRRSSAGTWANALAKMTIQDNNNAASSSTVPPPVEQGHRSRRPTYPTLEGVKEGNEAALEEPPAMPTLSDVKDLWRIFMTEPMSGLTPAGEKLNELDNAPIVTPRPGIGTRSLSKSNSMPDLLSPQVNGPTFFSTFLNGLTPRPMEQQQSYIPTQQPVADGQNAADGPDVNKWSREIQQRQSSFNLKSQVGAKLGKGQQQGSSPSGDAMQPPAPQSSRARPLPSVVQRSSALQQTLAPERVPSFGLPHSFDPQAAAASYSKLGLNKLAHGVTSAEARPGNKRIASQTLIPGDGKKASFTLWDGDASSPETATLPAHTHSGNMTLDPAMFAMPVNGVQNQTNLHTGSTYQPNWAFNAGTSK</sequence>
<dbReference type="SMART" id="SM00355">
    <property type="entry name" value="ZnF_C2H2"/>
    <property type="match status" value="2"/>
</dbReference>
<feature type="region of interest" description="Disordered" evidence="6">
    <location>
        <begin position="745"/>
        <end position="793"/>
    </location>
</feature>
<dbReference type="AlphaFoldDB" id="A0A5M6C046"/>
<feature type="compositionally biased region" description="Low complexity" evidence="6">
    <location>
        <begin position="757"/>
        <end position="766"/>
    </location>
</feature>
<dbReference type="PROSITE" id="PS50157">
    <property type="entry name" value="ZINC_FINGER_C2H2_2"/>
    <property type="match status" value="2"/>
</dbReference>
<evidence type="ECO:0000313" key="7">
    <source>
        <dbReference type="EMBL" id="WWD17931.1"/>
    </source>
</evidence>
<dbReference type="PROSITE" id="PS50048">
    <property type="entry name" value="ZN2_CY6_FUNGAL_2"/>
    <property type="match status" value="1"/>
</dbReference>
<proteinExistence type="predicted"/>
<dbReference type="Proteomes" id="UP000322225">
    <property type="component" value="Chromosome 4"/>
</dbReference>
<feature type="compositionally biased region" description="Low complexity" evidence="6">
    <location>
        <begin position="417"/>
        <end position="429"/>
    </location>
</feature>
<accession>A0A5M6C046</accession>
<dbReference type="RefSeq" id="XP_031861332.1">
    <property type="nucleotide sequence ID" value="XM_032004467.1"/>
</dbReference>
<feature type="compositionally biased region" description="Low complexity" evidence="6">
    <location>
        <begin position="290"/>
        <end position="310"/>
    </location>
</feature>
<organism evidence="7 8">
    <name type="scientific">Kwoniella shandongensis</name>
    <dbReference type="NCBI Taxonomy" id="1734106"/>
    <lineage>
        <taxon>Eukaryota</taxon>
        <taxon>Fungi</taxon>
        <taxon>Dikarya</taxon>
        <taxon>Basidiomycota</taxon>
        <taxon>Agaricomycotina</taxon>
        <taxon>Tremellomycetes</taxon>
        <taxon>Tremellales</taxon>
        <taxon>Cryptococcaceae</taxon>
        <taxon>Kwoniella</taxon>
    </lineage>
</organism>
<dbReference type="GeneID" id="43588602"/>
<protein>
    <submittedName>
        <fullName evidence="7">Uncharacterized protein</fullName>
    </submittedName>
</protein>
<evidence type="ECO:0000256" key="1">
    <source>
        <dbReference type="ARBA" id="ARBA00022723"/>
    </source>
</evidence>
<feature type="compositionally biased region" description="Low complexity" evidence="6">
    <location>
        <begin position="102"/>
        <end position="115"/>
    </location>
</feature>
<dbReference type="GO" id="GO:0008270">
    <property type="term" value="F:zinc ion binding"/>
    <property type="evidence" value="ECO:0007669"/>
    <property type="project" value="InterPro"/>
</dbReference>
<evidence type="ECO:0000256" key="2">
    <source>
        <dbReference type="ARBA" id="ARBA00022833"/>
    </source>
</evidence>
<dbReference type="KEGG" id="ksn:43588602"/>
<feature type="region of interest" description="Disordered" evidence="6">
    <location>
        <begin position="658"/>
        <end position="677"/>
    </location>
</feature>
<dbReference type="PROSITE" id="PS00028">
    <property type="entry name" value="ZINC_FINGER_C2H2_1"/>
    <property type="match status" value="2"/>
</dbReference>
<reference evidence="7" key="1">
    <citation type="submission" date="2017-08" db="EMBL/GenBank/DDBJ databases">
        <authorList>
            <person name="Cuomo C."/>
            <person name="Billmyre B."/>
            <person name="Heitman J."/>
        </authorList>
    </citation>
    <scope>NUCLEOTIDE SEQUENCE</scope>
    <source>
        <strain evidence="7">CBS 12478</strain>
    </source>
</reference>
<dbReference type="PANTHER" id="PTHR47660:SF2">
    <property type="entry name" value="TRANSCRIPTION FACTOR WITH C2H2 AND ZN(2)-CYS(6) DNA BINDING DOMAIN (EUROFUNG)"/>
    <property type="match status" value="1"/>
</dbReference>
<dbReference type="GO" id="GO:0000981">
    <property type="term" value="F:DNA-binding transcription factor activity, RNA polymerase II-specific"/>
    <property type="evidence" value="ECO:0007669"/>
    <property type="project" value="InterPro"/>
</dbReference>
<feature type="compositionally biased region" description="Polar residues" evidence="6">
    <location>
        <begin position="440"/>
        <end position="454"/>
    </location>
</feature>
<name>A0A5M6C046_9TREE</name>
<dbReference type="Gene3D" id="3.30.160.60">
    <property type="entry name" value="Classic Zinc Finger"/>
    <property type="match status" value="2"/>
</dbReference>
<dbReference type="PANTHER" id="PTHR47660">
    <property type="entry name" value="TRANSCRIPTION FACTOR WITH C2H2 AND ZN(2)-CYS(6) DNA BINDING DOMAIN (EUROFUNG)-RELATED-RELATED"/>
    <property type="match status" value="1"/>
</dbReference>
<dbReference type="InterPro" id="IPR036864">
    <property type="entry name" value="Zn2-C6_fun-type_DNA-bd_sf"/>
</dbReference>
<dbReference type="EMBL" id="CP144054">
    <property type="protein sequence ID" value="WWD17931.1"/>
    <property type="molecule type" value="Genomic_DNA"/>
</dbReference>